<dbReference type="CDD" id="cd00104">
    <property type="entry name" value="KAZAL_FS"/>
    <property type="match status" value="1"/>
</dbReference>
<protein>
    <submittedName>
        <fullName evidence="4">Leech-derived tryptase inhibitor C-like</fullName>
    </submittedName>
</protein>
<organism evidence="3 4">
    <name type="scientific">Drosophila suzukii</name>
    <name type="common">Spotted-wing drosophila fruit fly</name>
    <dbReference type="NCBI Taxonomy" id="28584"/>
    <lineage>
        <taxon>Eukaryota</taxon>
        <taxon>Metazoa</taxon>
        <taxon>Ecdysozoa</taxon>
        <taxon>Arthropoda</taxon>
        <taxon>Hexapoda</taxon>
        <taxon>Insecta</taxon>
        <taxon>Pterygota</taxon>
        <taxon>Neoptera</taxon>
        <taxon>Endopterygota</taxon>
        <taxon>Diptera</taxon>
        <taxon>Brachycera</taxon>
        <taxon>Muscomorpha</taxon>
        <taxon>Ephydroidea</taxon>
        <taxon>Drosophilidae</taxon>
        <taxon>Drosophila</taxon>
        <taxon>Sophophora</taxon>
    </lineage>
</organism>
<dbReference type="InterPro" id="IPR036058">
    <property type="entry name" value="Kazal_dom_sf"/>
</dbReference>
<keyword evidence="1" id="KW-0732">Signal</keyword>
<evidence type="ECO:0000256" key="1">
    <source>
        <dbReference type="SAM" id="SignalP"/>
    </source>
</evidence>
<evidence type="ECO:0000259" key="2">
    <source>
        <dbReference type="PROSITE" id="PS51465"/>
    </source>
</evidence>
<dbReference type="PROSITE" id="PS51465">
    <property type="entry name" value="KAZAL_2"/>
    <property type="match status" value="1"/>
</dbReference>
<name>A0AB39ZG61_DROSZ</name>
<dbReference type="GO" id="GO:0004867">
    <property type="term" value="F:serine-type endopeptidase inhibitor activity"/>
    <property type="evidence" value="ECO:0007669"/>
    <property type="project" value="UniProtKB-KW"/>
</dbReference>
<dbReference type="SUPFAM" id="SSF100895">
    <property type="entry name" value="Kazal-type serine protease inhibitors"/>
    <property type="match status" value="1"/>
</dbReference>
<accession>A0AB39ZG61</accession>
<sequence>MRCLVLMPFCVLALLGLSAAQLCPCTRELDPVCGSDSKTYSNPCLLECAAKGKGITLVKQGRC</sequence>
<reference evidence="4" key="2">
    <citation type="submission" date="2025-08" db="UniProtKB">
        <authorList>
            <consortium name="RefSeq"/>
        </authorList>
    </citation>
    <scope>IDENTIFICATION</scope>
</reference>
<evidence type="ECO:0000313" key="3">
    <source>
        <dbReference type="Proteomes" id="UP001652628"/>
    </source>
</evidence>
<dbReference type="Gene3D" id="3.30.60.30">
    <property type="match status" value="1"/>
</dbReference>
<gene>
    <name evidence="4" type="primary">LOC108012462</name>
</gene>
<dbReference type="GeneID" id="108012462"/>
<reference evidence="3" key="1">
    <citation type="submission" date="2025-05" db="UniProtKB">
        <authorList>
            <consortium name="RefSeq"/>
        </authorList>
    </citation>
    <scope>NUCLEOTIDE SEQUENCE [LARGE SCALE GENOMIC DNA]</scope>
</reference>
<proteinExistence type="predicted"/>
<feature type="domain" description="Kazal-like" evidence="2">
    <location>
        <begin position="17"/>
        <end position="63"/>
    </location>
</feature>
<dbReference type="Proteomes" id="UP001652628">
    <property type="component" value="Chromosome 2L"/>
</dbReference>
<feature type="signal peptide" evidence="1">
    <location>
        <begin position="1"/>
        <end position="20"/>
    </location>
</feature>
<dbReference type="SMART" id="SM00280">
    <property type="entry name" value="KAZAL"/>
    <property type="match status" value="1"/>
</dbReference>
<feature type="chain" id="PRO_5046529055" evidence="1">
    <location>
        <begin position="21"/>
        <end position="63"/>
    </location>
</feature>
<keyword evidence="3" id="KW-1185">Reference proteome</keyword>
<dbReference type="Pfam" id="PF00050">
    <property type="entry name" value="Kazal_1"/>
    <property type="match status" value="1"/>
</dbReference>
<dbReference type="RefSeq" id="XP_016933345.3">
    <property type="nucleotide sequence ID" value="XM_017077856.4"/>
</dbReference>
<dbReference type="InterPro" id="IPR002350">
    <property type="entry name" value="Kazal_dom"/>
</dbReference>
<evidence type="ECO:0000313" key="4">
    <source>
        <dbReference type="RefSeq" id="XP_016933345.3"/>
    </source>
</evidence>
<dbReference type="AlphaFoldDB" id="A0AB39ZG61"/>
<dbReference type="PROSITE" id="PS00282">
    <property type="entry name" value="KAZAL_1"/>
    <property type="match status" value="1"/>
</dbReference>